<dbReference type="RefSeq" id="XP_007880828.1">
    <property type="nucleotide sequence ID" value="XM_007882637.1"/>
</dbReference>
<dbReference type="GO" id="GO:0005789">
    <property type="term" value="C:endoplasmic reticulum membrane"/>
    <property type="evidence" value="ECO:0007669"/>
    <property type="project" value="UniProtKB-SubCell"/>
</dbReference>
<name>A0A061H468_9BASI</name>
<evidence type="ECO:0000256" key="15">
    <source>
        <dbReference type="SAM" id="MobiDB-lite"/>
    </source>
</evidence>
<feature type="transmembrane region" description="Helical" evidence="16">
    <location>
        <begin position="442"/>
        <end position="461"/>
    </location>
</feature>
<keyword evidence="6" id="KW-0328">Glycosyltransferase</keyword>
<evidence type="ECO:0000313" key="18">
    <source>
        <dbReference type="Proteomes" id="UP000053664"/>
    </source>
</evidence>
<dbReference type="AlphaFoldDB" id="A0A061H468"/>
<evidence type="ECO:0000313" key="17">
    <source>
        <dbReference type="EMBL" id="EPQ27184.1"/>
    </source>
</evidence>
<feature type="compositionally biased region" description="Low complexity" evidence="15">
    <location>
        <begin position="228"/>
        <end position="249"/>
    </location>
</feature>
<feature type="transmembrane region" description="Helical" evidence="16">
    <location>
        <begin position="663"/>
        <end position="684"/>
    </location>
</feature>
<feature type="compositionally biased region" description="Low complexity" evidence="15">
    <location>
        <begin position="196"/>
        <end position="211"/>
    </location>
</feature>
<feature type="region of interest" description="Disordered" evidence="15">
    <location>
        <begin position="167"/>
        <end position="261"/>
    </location>
</feature>
<proteinExistence type="inferred from homology"/>
<comment type="subcellular location">
    <subcellularLocation>
        <location evidence="1">Endoplasmic reticulum membrane</location>
        <topology evidence="1">Multi-pass membrane protein</topology>
    </subcellularLocation>
</comment>
<dbReference type="GeneID" id="19319205"/>
<evidence type="ECO:0000256" key="10">
    <source>
        <dbReference type="ARBA" id="ARBA00022989"/>
    </source>
</evidence>
<dbReference type="Pfam" id="PF04922">
    <property type="entry name" value="DIE2_ALG10"/>
    <property type="match status" value="2"/>
</dbReference>
<evidence type="ECO:0000256" key="9">
    <source>
        <dbReference type="ARBA" id="ARBA00022824"/>
    </source>
</evidence>
<protein>
    <recommendedName>
        <fullName evidence="5">Dol-P-Glc:Glc(2)Man(9)GlcNAc(2)-PP-Dol alpha-1,2-glucosyltransferase</fullName>
        <ecNumber evidence="4">2.4.1.256</ecNumber>
    </recommendedName>
    <alternativeName>
        <fullName evidence="12">Asparagine-linked glycosylation protein 10</fullName>
    </alternativeName>
</protein>
<evidence type="ECO:0000256" key="8">
    <source>
        <dbReference type="ARBA" id="ARBA00022692"/>
    </source>
</evidence>
<dbReference type="InterPro" id="IPR016900">
    <property type="entry name" value="Alg10"/>
</dbReference>
<comment type="function">
    <text evidence="13">Dol-P-Glc:Glc(2)Man(9)GlcNAc(2)-PP-Dol alpha-1,2-glucosyltransferase that operates in the biosynthetic pathway of dolichol-linked oligosaccharides, the glycan precursors employed in protein asparagine (N)-glycosylation. The assembly of dolichol-linked oligosaccharides begins on the cytosolic side of the endoplasmic reticulum membrane and finishes in its lumen. The sequential addition of sugars to dolichol pyrophosphate produces dolichol-linked oligosaccharides containing fourteen sugars, including two GlcNAcs, nine mannoses and three glucoses. Once assembled, the oligosaccharide is transferred from the lipid to nascent proteins by oligosaccharyltransferases. In the lumen of the endoplasmic reticulum, adds the third and last glucose residue from dolichyl phosphate glucose (Dol-P-Glc) onto the lipid-linked oligosaccharide intermediate Glc(2)Man(9)GlcNAc(2)-PP-Dol to produce Glc(3)Man(9)GlcNAc(2)-PP-Dol.</text>
</comment>
<keyword evidence="10 16" id="KW-1133">Transmembrane helix</keyword>
<reference evidence="17 18" key="1">
    <citation type="journal article" date="2013" name="Plant Cell">
        <title>The transition from a phytopathogenic smut ancestor to an anamorphic biocontrol agent deciphered by comparative whole-genome analysis.</title>
        <authorList>
            <person name="Lefebvre F."/>
            <person name="Joly D.L."/>
            <person name="Labbe C."/>
            <person name="Teichmann B."/>
            <person name="Linning R."/>
            <person name="Belzile F."/>
            <person name="Bakkeren G."/>
            <person name="Belanger R.R."/>
        </authorList>
    </citation>
    <scope>NUCLEOTIDE SEQUENCE [LARGE SCALE GENOMIC DNA]</scope>
    <source>
        <strain evidence="17 18">PF-1</strain>
    </source>
</reference>
<evidence type="ECO:0000256" key="16">
    <source>
        <dbReference type="SAM" id="Phobius"/>
    </source>
</evidence>
<feature type="transmembrane region" description="Helical" evidence="16">
    <location>
        <begin position="401"/>
        <end position="422"/>
    </location>
</feature>
<comment type="catalytic activity">
    <reaction evidence="14">
        <text>an alpha-D-Glc-(1-&gt;3)-alpha-D-Glc-(1-&gt;3)-alpha-D-Man-(1-&gt;2)-alpha-D-Man-(1-&gt;2)-alpha-D-Man-(1-&gt;3)-[alpha-D-Man-(1-&gt;2)-alpha-D-Man-(1-&gt;3)-[alpha-D-Man-(1-&gt;2)-alpha-D-Man-(1-&gt;6)]-alpha-D-Man-(1-&gt;6)]-beta-D-Man-(1-&gt;4)-beta-D-GlcNAc-(1-&gt;4)-alpha-D-GlcNAc-diphospho-di-trans,poly-cis-dolichol + a di-trans,poly-cis-dolichyl beta-D-glucosyl phosphate = a alpha-D-Glc-(1-&gt;2)-alpha-D-Glc-(1-&gt;3)-alpha-D-Glc-(1-&gt;3)-alpha-D-Man-(1-&gt;2)-alpha-D-Man-(1-&gt;2)-alpha-D-Man-(1-&gt;3)-[alpha-D-Man-(1-&gt;2)-alpha-D-Man-(1-&gt;3)-[alpha-D-Man-(1-&gt;2)-alpha-D-Man-(1-&gt;6)]-alpha-D-Man-(1-&gt;6)]-beta-D-Man-(1-&gt;4)-beta-D-GlcNAc-(1-&gt;4)-alpha-D-GlcNAc-diphospho-di-trans,poly-cis-dolichol + a di-trans,poly-cis-dolichyl phosphate + H(+)</text>
        <dbReference type="Rhea" id="RHEA:29543"/>
        <dbReference type="Rhea" id="RHEA-COMP:19498"/>
        <dbReference type="Rhea" id="RHEA-COMP:19502"/>
        <dbReference type="Rhea" id="RHEA-COMP:19512"/>
        <dbReference type="Rhea" id="RHEA-COMP:19522"/>
        <dbReference type="ChEBI" id="CHEBI:15378"/>
        <dbReference type="ChEBI" id="CHEBI:57525"/>
        <dbReference type="ChEBI" id="CHEBI:57683"/>
        <dbReference type="ChEBI" id="CHEBI:132522"/>
        <dbReference type="ChEBI" id="CHEBI:132523"/>
        <dbReference type="EC" id="2.4.1.256"/>
    </reaction>
    <physiologicalReaction direction="left-to-right" evidence="14">
        <dbReference type="Rhea" id="RHEA:29544"/>
    </physiologicalReaction>
</comment>
<comment type="pathway">
    <text evidence="2">Protein modification; protein glycosylation.</text>
</comment>
<accession>A0A061H468</accession>
<dbReference type="EMBL" id="KE361640">
    <property type="protein sequence ID" value="EPQ27184.1"/>
    <property type="molecule type" value="Genomic_DNA"/>
</dbReference>
<evidence type="ECO:0000256" key="1">
    <source>
        <dbReference type="ARBA" id="ARBA00004477"/>
    </source>
</evidence>
<dbReference type="eggNOG" id="KOG2642">
    <property type="taxonomic scope" value="Eukaryota"/>
</dbReference>
<dbReference type="OrthoDB" id="4769at2759"/>
<comment type="similarity">
    <text evidence="3">Belongs to the ALG10 glucosyltransferase family.</text>
</comment>
<keyword evidence="9" id="KW-0256">Endoplasmic reticulum</keyword>
<evidence type="ECO:0000256" key="5">
    <source>
        <dbReference type="ARBA" id="ARBA00018512"/>
    </source>
</evidence>
<dbReference type="Proteomes" id="UP000053664">
    <property type="component" value="Unassembled WGS sequence"/>
</dbReference>
<evidence type="ECO:0000256" key="7">
    <source>
        <dbReference type="ARBA" id="ARBA00022679"/>
    </source>
</evidence>
<dbReference type="PANTHER" id="PTHR12989:SF10">
    <property type="entry name" value="DOL-P-GLC:GLC(2)MAN(9)GLCNAC(2)-PP-DOL ALPHA-1,2-GLUCOSYLTRANSFERASE-RELATED"/>
    <property type="match status" value="1"/>
</dbReference>
<dbReference type="GO" id="GO:0006488">
    <property type="term" value="P:dolichol-linked oligosaccharide biosynthetic process"/>
    <property type="evidence" value="ECO:0007669"/>
    <property type="project" value="InterPro"/>
</dbReference>
<evidence type="ECO:0000256" key="13">
    <source>
        <dbReference type="ARBA" id="ARBA00044727"/>
    </source>
</evidence>
<evidence type="ECO:0000256" key="6">
    <source>
        <dbReference type="ARBA" id="ARBA00022676"/>
    </source>
</evidence>
<sequence>MSSPSSPSSLLLLPRLDAGNVLAVAFALGSALVADTINRHVPLPYIDEIFHAPQATRFCVGDYGSYDAKLTTPPGLYLVSLAFGRILPLFDCTDLRFLRATNLVLLVCLPHLLAAIVESYEDQREKRAIQLDTHRLQRQGGPGAAVELPPGYSERPIDGARSTVAMTDAPADPPPSLPRSIHARSKRAGISRETVRAIQEQAKRQAAARAAAHGDGEGEVPASVEAAGPTTGVTTTSTVTNPSPAHASSPPRPRDSVPGSLQSIYSSSAVQRKLRRQRGDAWRTSLGHTVALLPPLWFFGFLYYTDVGSVFFILATLLCVQRQRRWAAATLGAVSLLFRQTNVVWLVYIVASSLLSDLSRAFPALHDPLASQAGLADLGRSVASVVGILGDRRNGGRLASLLLRNVAPFVPVLAGVAWFVRWNGSIVLGDQSNHQAGVHVPQLLYFLLFATVFGWPAILAAQPLSSSSRRRQEGEEERKAPGLTNALSSLVDSVAVLTRRTVRHMLGSASAVATTGVLCWAIKEAVGRYTIEHPFLLADNRHYTFYLWRKVWRRHEAVRFALVPVYLVCARMWWNALGQTTTLLHQLGLILATSLTLIPSPLIEPRYFLVPYILLRLQTIASEDHLPPPPSSSPSSSSSSTVQPHDNDGGRVVVVVVVKRKTVLLALEAMLALGINVVTVWIFLSRPFSWDADAVDSSRGETRVMRFMW</sequence>
<feature type="transmembrane region" description="Helical" evidence="16">
    <location>
        <begin position="303"/>
        <end position="320"/>
    </location>
</feature>
<evidence type="ECO:0000256" key="12">
    <source>
        <dbReference type="ARBA" id="ARBA00032069"/>
    </source>
</evidence>
<dbReference type="PANTHER" id="PTHR12989">
    <property type="entry name" value="ALPHA-1,2-GLUCOSYLTRANSFERASE ALG10"/>
    <property type="match status" value="1"/>
</dbReference>
<dbReference type="EC" id="2.4.1.256" evidence="4"/>
<dbReference type="GO" id="GO:0106073">
    <property type="term" value="F:dolichyl pyrophosphate Glc2Man9GlcNAc2 alpha-1,2-glucosyltransferase activity"/>
    <property type="evidence" value="ECO:0007669"/>
    <property type="project" value="UniProtKB-EC"/>
</dbReference>
<keyword evidence="7" id="KW-0808">Transferase</keyword>
<feature type="region of interest" description="Disordered" evidence="15">
    <location>
        <begin position="625"/>
        <end position="646"/>
    </location>
</feature>
<dbReference type="HOGENOM" id="CLU_017053_0_0_1"/>
<dbReference type="KEGG" id="pfp:PFL1_05107"/>
<evidence type="ECO:0000256" key="3">
    <source>
        <dbReference type="ARBA" id="ARBA00010600"/>
    </source>
</evidence>
<evidence type="ECO:0000256" key="14">
    <source>
        <dbReference type="ARBA" id="ARBA00048064"/>
    </source>
</evidence>
<organism evidence="17 18">
    <name type="scientific">Pseudozyma flocculosa PF-1</name>
    <dbReference type="NCBI Taxonomy" id="1277687"/>
    <lineage>
        <taxon>Eukaryota</taxon>
        <taxon>Fungi</taxon>
        <taxon>Dikarya</taxon>
        <taxon>Basidiomycota</taxon>
        <taxon>Ustilaginomycotina</taxon>
        <taxon>Ustilaginomycetes</taxon>
        <taxon>Ustilaginales</taxon>
        <taxon>Ustilaginaceae</taxon>
        <taxon>Pseudozyma</taxon>
    </lineage>
</organism>
<evidence type="ECO:0000256" key="2">
    <source>
        <dbReference type="ARBA" id="ARBA00004922"/>
    </source>
</evidence>
<gene>
    <name evidence="17" type="ORF">PFL1_05107</name>
</gene>
<keyword evidence="8 16" id="KW-0812">Transmembrane</keyword>
<evidence type="ECO:0000256" key="4">
    <source>
        <dbReference type="ARBA" id="ARBA00011967"/>
    </source>
</evidence>
<evidence type="ECO:0000256" key="11">
    <source>
        <dbReference type="ARBA" id="ARBA00023136"/>
    </source>
</evidence>
<keyword evidence="11 16" id="KW-0472">Membrane</keyword>